<keyword evidence="3" id="KW-1185">Reference proteome</keyword>
<keyword evidence="1" id="KW-0175">Coiled coil</keyword>
<protein>
    <submittedName>
        <fullName evidence="2">Uncharacterized protein</fullName>
    </submittedName>
</protein>
<feature type="coiled-coil region" evidence="1">
    <location>
        <begin position="428"/>
        <end position="455"/>
    </location>
</feature>
<reference evidence="3" key="1">
    <citation type="journal article" date="2013" name="Genome Biol.">
        <title>Draft genome of the mountain pine beetle, Dendroctonus ponderosae Hopkins, a major forest pest.</title>
        <authorList>
            <person name="Keeling C.I."/>
            <person name="Yuen M.M."/>
            <person name="Liao N.Y."/>
            <person name="Docking T.R."/>
            <person name="Chan S.K."/>
            <person name="Taylor G.A."/>
            <person name="Palmquist D.L."/>
            <person name="Jackman S.D."/>
            <person name="Nguyen A."/>
            <person name="Li M."/>
            <person name="Henderson H."/>
            <person name="Janes J.K."/>
            <person name="Zhao Y."/>
            <person name="Pandoh P."/>
            <person name="Moore R."/>
            <person name="Sperling F.A."/>
            <person name="Huber D.P."/>
            <person name="Birol I."/>
            <person name="Jones S.J."/>
            <person name="Bohlmann J."/>
        </authorList>
    </citation>
    <scope>NUCLEOTIDE SEQUENCE</scope>
</reference>
<accession>A0AAR5Q4E8</accession>
<proteinExistence type="predicted"/>
<name>A0AAR5Q4E8_DENPD</name>
<sequence length="650" mass="73268">MLSSILPISLSDKEAESPPSTARPGAVFSENAEQQSTSLLSVLDDKNLLIAALRKQLQNQKTQLSYYIKRELNGNRIQQLSLSCTPLASEYSLPLTLAINQFCKQAGIKSNLAKLHERLKLLDGNLSNALKDQEFVLRKIVNKLCEFLRFQEICNGDQFGGFISSPLHVDLFDQLLTATVGLRRRLEAFRICCDRLILVEEERNAIVDQVYSLPAEERTTRNALLDIQMEKARLESELLHPRGPQDLNAIDDLLQHLQVQLNCSFGGVDSKESSVSRMLTKMNSEAKLLLEATKQQREKQRSASSKAKSPEPNRVLLFIKLAGDDNVKRTDLESWGIKSSEELTYWRFARLQPAGMNGFLSCRFFALVRDEVQLVKAKERQESNKSRKEADLFKKKLNQAQLENARELDKVTAVPGAISQLNQPLQLRADHDNQAQTLRQQRDLYKAQVEDLQAIRAAYAQLVEKPQPKQAAPLQVAEWKDLLLQQMGQVEALKAKLADQRDQIQVLSRFINLTRPNSPTVSPGALNRLQLTQGFQLDKFPIKKPRGKRPLGFPVNAKTGAQALKLKKPTSRNRTRTLGSRVGDSFQLVAQRSYAWQTKGEDSQGNLTLEKSSMFSVEFQLKNHAAIDTKNDPKQSLEELFAARCSADVD</sequence>
<reference evidence="2" key="2">
    <citation type="submission" date="2024-08" db="UniProtKB">
        <authorList>
            <consortium name="EnsemblMetazoa"/>
        </authorList>
    </citation>
    <scope>IDENTIFICATION</scope>
</reference>
<dbReference type="EnsemblMetazoa" id="XM_019912427.1">
    <property type="protein sequence ID" value="XP_019767986.1"/>
    <property type="gene ID" value="LOC109542956"/>
</dbReference>
<evidence type="ECO:0000256" key="1">
    <source>
        <dbReference type="SAM" id="Coils"/>
    </source>
</evidence>
<organism evidence="2 3">
    <name type="scientific">Dendroctonus ponderosae</name>
    <name type="common">Mountain pine beetle</name>
    <dbReference type="NCBI Taxonomy" id="77166"/>
    <lineage>
        <taxon>Eukaryota</taxon>
        <taxon>Metazoa</taxon>
        <taxon>Ecdysozoa</taxon>
        <taxon>Arthropoda</taxon>
        <taxon>Hexapoda</taxon>
        <taxon>Insecta</taxon>
        <taxon>Pterygota</taxon>
        <taxon>Neoptera</taxon>
        <taxon>Endopterygota</taxon>
        <taxon>Coleoptera</taxon>
        <taxon>Polyphaga</taxon>
        <taxon>Cucujiformia</taxon>
        <taxon>Curculionidae</taxon>
        <taxon>Scolytinae</taxon>
        <taxon>Dendroctonus</taxon>
    </lineage>
</organism>
<dbReference type="AlphaFoldDB" id="A0AAR5Q4E8"/>
<evidence type="ECO:0000313" key="3">
    <source>
        <dbReference type="Proteomes" id="UP000019118"/>
    </source>
</evidence>
<dbReference type="Proteomes" id="UP000019118">
    <property type="component" value="Unassembled WGS sequence"/>
</dbReference>
<evidence type="ECO:0000313" key="2">
    <source>
        <dbReference type="EnsemblMetazoa" id="XP_019767986.1"/>
    </source>
</evidence>